<sequence>DMLAGSMDTSATAIEWAMAELMRNPCVMQKVQDELEKVVGLDRPIEESDLENLNYLDMVIKESLRLHP</sequence>
<protein>
    <recommendedName>
        <fullName evidence="3">Cytochrome P450</fullName>
    </recommendedName>
</protein>
<dbReference type="InterPro" id="IPR001128">
    <property type="entry name" value="Cyt_P450"/>
</dbReference>
<proteinExistence type="predicted"/>
<dbReference type="Gene3D" id="1.10.630.10">
    <property type="entry name" value="Cytochrome P450"/>
    <property type="match status" value="1"/>
</dbReference>
<dbReference type="PRINTS" id="PR00463">
    <property type="entry name" value="EP450I"/>
</dbReference>
<dbReference type="PRINTS" id="PR00385">
    <property type="entry name" value="P450"/>
</dbReference>
<name>A0A2I0HFV4_PUNGR</name>
<dbReference type="Pfam" id="PF00067">
    <property type="entry name" value="p450"/>
    <property type="match status" value="1"/>
</dbReference>
<reference evidence="1 2" key="1">
    <citation type="submission" date="2017-11" db="EMBL/GenBank/DDBJ databases">
        <title>De-novo sequencing of pomegranate (Punica granatum L.) genome.</title>
        <authorList>
            <person name="Akparov Z."/>
            <person name="Amiraslanov A."/>
            <person name="Hajiyeva S."/>
            <person name="Abbasov M."/>
            <person name="Kaur K."/>
            <person name="Hamwieh A."/>
            <person name="Solovyev V."/>
            <person name="Salamov A."/>
            <person name="Braich B."/>
            <person name="Kosarev P."/>
            <person name="Mahmoud A."/>
            <person name="Hajiyev E."/>
            <person name="Babayeva S."/>
            <person name="Izzatullayeva V."/>
            <person name="Mammadov A."/>
            <person name="Mammadov A."/>
            <person name="Sharifova S."/>
            <person name="Ojaghi J."/>
            <person name="Eynullazada K."/>
            <person name="Bayramov B."/>
            <person name="Abdulazimova A."/>
            <person name="Shahmuradov I."/>
        </authorList>
    </citation>
    <scope>NUCLEOTIDE SEQUENCE [LARGE SCALE GENOMIC DNA]</scope>
    <source>
        <strain evidence="2">cv. AG2017</strain>
        <tissue evidence="1">Leaf</tissue>
    </source>
</reference>
<feature type="non-terminal residue" evidence="1">
    <location>
        <position position="68"/>
    </location>
</feature>
<dbReference type="Proteomes" id="UP000233551">
    <property type="component" value="Unassembled WGS sequence"/>
</dbReference>
<comment type="caution">
    <text evidence="1">The sequence shown here is derived from an EMBL/GenBank/DDBJ whole genome shotgun (WGS) entry which is preliminary data.</text>
</comment>
<accession>A0A2I0HFV4</accession>
<organism evidence="1 2">
    <name type="scientific">Punica granatum</name>
    <name type="common">Pomegranate</name>
    <dbReference type="NCBI Taxonomy" id="22663"/>
    <lineage>
        <taxon>Eukaryota</taxon>
        <taxon>Viridiplantae</taxon>
        <taxon>Streptophyta</taxon>
        <taxon>Embryophyta</taxon>
        <taxon>Tracheophyta</taxon>
        <taxon>Spermatophyta</taxon>
        <taxon>Magnoliopsida</taxon>
        <taxon>eudicotyledons</taxon>
        <taxon>Gunneridae</taxon>
        <taxon>Pentapetalae</taxon>
        <taxon>rosids</taxon>
        <taxon>malvids</taxon>
        <taxon>Myrtales</taxon>
        <taxon>Lythraceae</taxon>
        <taxon>Punica</taxon>
    </lineage>
</organism>
<dbReference type="EMBL" id="PGOL01033342">
    <property type="protein sequence ID" value="PKI26271.1"/>
    <property type="molecule type" value="Genomic_DNA"/>
</dbReference>
<dbReference type="GO" id="GO:0005506">
    <property type="term" value="F:iron ion binding"/>
    <property type="evidence" value="ECO:0007669"/>
    <property type="project" value="InterPro"/>
</dbReference>
<dbReference type="SUPFAM" id="SSF48264">
    <property type="entry name" value="Cytochrome P450"/>
    <property type="match status" value="1"/>
</dbReference>
<gene>
    <name evidence="1" type="ORF">CRG98_049040</name>
</gene>
<evidence type="ECO:0000313" key="2">
    <source>
        <dbReference type="Proteomes" id="UP000233551"/>
    </source>
</evidence>
<dbReference type="InterPro" id="IPR002401">
    <property type="entry name" value="Cyt_P450_E_grp-I"/>
</dbReference>
<dbReference type="GO" id="GO:0020037">
    <property type="term" value="F:heme binding"/>
    <property type="evidence" value="ECO:0007669"/>
    <property type="project" value="InterPro"/>
</dbReference>
<evidence type="ECO:0000313" key="1">
    <source>
        <dbReference type="EMBL" id="PKI26271.1"/>
    </source>
</evidence>
<dbReference type="GO" id="GO:0016705">
    <property type="term" value="F:oxidoreductase activity, acting on paired donors, with incorporation or reduction of molecular oxygen"/>
    <property type="evidence" value="ECO:0007669"/>
    <property type="project" value="InterPro"/>
</dbReference>
<dbReference type="GO" id="GO:0004497">
    <property type="term" value="F:monooxygenase activity"/>
    <property type="evidence" value="ECO:0007669"/>
    <property type="project" value="InterPro"/>
</dbReference>
<dbReference type="AlphaFoldDB" id="A0A2I0HFV4"/>
<dbReference type="PANTHER" id="PTHR24281">
    <property type="entry name" value="STEROID 21-HYDROXYLASE-RELATED"/>
    <property type="match status" value="1"/>
</dbReference>
<dbReference type="STRING" id="22663.A0A2I0HFV4"/>
<feature type="non-terminal residue" evidence="1">
    <location>
        <position position="1"/>
    </location>
</feature>
<evidence type="ECO:0008006" key="3">
    <source>
        <dbReference type="Google" id="ProtNLM"/>
    </source>
</evidence>
<dbReference type="InterPro" id="IPR036396">
    <property type="entry name" value="Cyt_P450_sf"/>
</dbReference>
<keyword evidence="2" id="KW-1185">Reference proteome</keyword>